<dbReference type="SMART" id="SM00327">
    <property type="entry name" value="VWA"/>
    <property type="match status" value="1"/>
</dbReference>
<keyword evidence="3" id="KW-1185">Reference proteome</keyword>
<organism evidence="2 3">
    <name type="scientific">Adhaeribacter pallidiroseus</name>
    <dbReference type="NCBI Taxonomy" id="2072847"/>
    <lineage>
        <taxon>Bacteria</taxon>
        <taxon>Pseudomonadati</taxon>
        <taxon>Bacteroidota</taxon>
        <taxon>Cytophagia</taxon>
        <taxon>Cytophagales</taxon>
        <taxon>Hymenobacteraceae</taxon>
        <taxon>Adhaeribacter</taxon>
    </lineage>
</organism>
<protein>
    <recommendedName>
        <fullName evidence="1">VWFA domain-containing protein</fullName>
    </recommendedName>
</protein>
<dbReference type="Gene3D" id="3.40.50.410">
    <property type="entry name" value="von Willebrand factor, type A domain"/>
    <property type="match status" value="2"/>
</dbReference>
<reference evidence="2 3" key="1">
    <citation type="submission" date="2018-04" db="EMBL/GenBank/DDBJ databases">
        <title>Adhaeribacter sp. HMF7616 genome sequencing and assembly.</title>
        <authorList>
            <person name="Kang H."/>
            <person name="Kang J."/>
            <person name="Cha I."/>
            <person name="Kim H."/>
            <person name="Joh K."/>
        </authorList>
    </citation>
    <scope>NUCLEOTIDE SEQUENCE [LARGE SCALE GENOMIC DNA]</scope>
    <source>
        <strain evidence="2 3">HMF7616</strain>
    </source>
</reference>
<dbReference type="SUPFAM" id="SSF53300">
    <property type="entry name" value="vWA-like"/>
    <property type="match status" value="1"/>
</dbReference>
<accession>A0A369QMT0</accession>
<dbReference type="Proteomes" id="UP000253919">
    <property type="component" value="Unassembled WGS sequence"/>
</dbReference>
<feature type="domain" description="VWFA" evidence="1">
    <location>
        <begin position="37"/>
        <end position="216"/>
    </location>
</feature>
<sequence length="465" mass="52040">MKVAVKIGLVMSLLLIMHPWSYGQTALKKPEPIKKTRILFLLDGSGSMLAKWESSDRMKVAKVLLSKLVDSLAQYENLELALRVYGHQFDKEKNNCTDSRLEVAFKEGNEEQIKTRLKQIVPRGNTPITYSLEQAAKDFPVDKNARNVLILITDGLESCGGDPCATAKALQKKRIFLKPFVIGIGIEKQFVPELACMGQYFNAADISSFRKVLDNVVKMALSKTTVSVELKDEQGKPVETNVNLTFINNVTEEPEYNYVHYLSAAGKTDVLDIDALLSYDLVVNTVPPVVLKDLDIKPGEHNVFSAKTPQGTLYLRQDAVSPFDVTEAIVRENNSKNTLVALRFGSRQKLLAGTYDLELLTLPRIYLNNVEIKQGQTNTITFPPAGLLNIPTELQGFGSLYVLEKDGSQRWIYNLPESNSRINLPLQPGQYRLVYRTKTANASKFTDVQNFEIKSAATTTIKLFR</sequence>
<dbReference type="RefSeq" id="WP_233507535.1">
    <property type="nucleotide sequence ID" value="NZ_QASA01000001.1"/>
</dbReference>
<comment type="caution">
    <text evidence="2">The sequence shown here is derived from an EMBL/GenBank/DDBJ whole genome shotgun (WGS) entry which is preliminary data.</text>
</comment>
<dbReference type="EMBL" id="QASA01000001">
    <property type="protein sequence ID" value="RDC64169.1"/>
    <property type="molecule type" value="Genomic_DNA"/>
</dbReference>
<gene>
    <name evidence="2" type="ORF">AHMF7616_02780</name>
</gene>
<dbReference type="AlphaFoldDB" id="A0A369QMT0"/>
<proteinExistence type="predicted"/>
<dbReference type="InterPro" id="IPR036465">
    <property type="entry name" value="vWFA_dom_sf"/>
</dbReference>
<dbReference type="Pfam" id="PF00092">
    <property type="entry name" value="VWA"/>
    <property type="match status" value="1"/>
</dbReference>
<dbReference type="PROSITE" id="PS50234">
    <property type="entry name" value="VWFA"/>
    <property type="match status" value="1"/>
</dbReference>
<evidence type="ECO:0000313" key="3">
    <source>
        <dbReference type="Proteomes" id="UP000253919"/>
    </source>
</evidence>
<name>A0A369QMT0_9BACT</name>
<dbReference type="InterPro" id="IPR002035">
    <property type="entry name" value="VWF_A"/>
</dbReference>
<evidence type="ECO:0000313" key="2">
    <source>
        <dbReference type="EMBL" id="RDC64169.1"/>
    </source>
</evidence>
<evidence type="ECO:0000259" key="1">
    <source>
        <dbReference type="PROSITE" id="PS50234"/>
    </source>
</evidence>